<name>A0A645IVN5_9ZZZZ</name>
<dbReference type="GO" id="GO:0006355">
    <property type="term" value="P:regulation of DNA-templated transcription"/>
    <property type="evidence" value="ECO:0007669"/>
    <property type="project" value="InterPro"/>
</dbReference>
<dbReference type="Gene3D" id="1.20.58.1000">
    <property type="entry name" value="Metal-sensitive repressor, helix protomer"/>
    <property type="match status" value="1"/>
</dbReference>
<dbReference type="InterPro" id="IPR003735">
    <property type="entry name" value="Metal_Tscrpt_repr"/>
</dbReference>
<dbReference type="AlphaFoldDB" id="A0A645IVN5"/>
<evidence type="ECO:0000313" key="1">
    <source>
        <dbReference type="EMBL" id="MPN55478.1"/>
    </source>
</evidence>
<dbReference type="Pfam" id="PF02583">
    <property type="entry name" value="Trns_repr_metal"/>
    <property type="match status" value="1"/>
</dbReference>
<sequence>MILQQVASIRGATQGLMSRLVEGHVRDHVAVHSQEAARELEPVLEILRGYLK</sequence>
<dbReference type="InterPro" id="IPR038390">
    <property type="entry name" value="Metal_Tscrpt_repr_sf"/>
</dbReference>
<organism evidence="1">
    <name type="scientific">bioreactor metagenome</name>
    <dbReference type="NCBI Taxonomy" id="1076179"/>
    <lineage>
        <taxon>unclassified sequences</taxon>
        <taxon>metagenomes</taxon>
        <taxon>ecological metagenomes</taxon>
    </lineage>
</organism>
<reference evidence="1" key="1">
    <citation type="submission" date="2019-08" db="EMBL/GenBank/DDBJ databases">
        <authorList>
            <person name="Kucharzyk K."/>
            <person name="Murdoch R.W."/>
            <person name="Higgins S."/>
            <person name="Loffler F."/>
        </authorList>
    </citation>
    <scope>NUCLEOTIDE SEQUENCE</scope>
</reference>
<dbReference type="GO" id="GO:0046872">
    <property type="term" value="F:metal ion binding"/>
    <property type="evidence" value="ECO:0007669"/>
    <property type="project" value="InterPro"/>
</dbReference>
<proteinExistence type="predicted"/>
<dbReference type="EMBL" id="VSSQ01124787">
    <property type="protein sequence ID" value="MPN55478.1"/>
    <property type="molecule type" value="Genomic_DNA"/>
</dbReference>
<accession>A0A645IVN5</accession>
<comment type="caution">
    <text evidence="1">The sequence shown here is derived from an EMBL/GenBank/DDBJ whole genome shotgun (WGS) entry which is preliminary data.</text>
</comment>
<protein>
    <submittedName>
        <fullName evidence="1">Transcriptional repressor FrmR</fullName>
    </submittedName>
</protein>
<gene>
    <name evidence="1" type="primary">frmR</name>
    <name evidence="1" type="ORF">SDC9_203160</name>
</gene>
<dbReference type="GO" id="GO:0003677">
    <property type="term" value="F:DNA binding"/>
    <property type="evidence" value="ECO:0007669"/>
    <property type="project" value="InterPro"/>
</dbReference>